<reference evidence="1 2" key="1">
    <citation type="submission" date="2023-03" db="EMBL/GenBank/DDBJ databases">
        <title>High recombination rates correlate with genetic variation in Cardiocondyla obscurior ants.</title>
        <authorList>
            <person name="Errbii M."/>
        </authorList>
    </citation>
    <scope>NUCLEOTIDE SEQUENCE [LARGE SCALE GENOMIC DNA]</scope>
    <source>
        <strain evidence="1">Alpha-2009</strain>
        <tissue evidence="1">Whole body</tissue>
    </source>
</reference>
<evidence type="ECO:0000313" key="1">
    <source>
        <dbReference type="EMBL" id="KAL0114529.1"/>
    </source>
</evidence>
<dbReference type="EMBL" id="JADYXP020000011">
    <property type="protein sequence ID" value="KAL0114529.1"/>
    <property type="molecule type" value="Genomic_DNA"/>
</dbReference>
<evidence type="ECO:0000313" key="2">
    <source>
        <dbReference type="Proteomes" id="UP001430953"/>
    </source>
</evidence>
<organism evidence="1 2">
    <name type="scientific">Cardiocondyla obscurior</name>
    <dbReference type="NCBI Taxonomy" id="286306"/>
    <lineage>
        <taxon>Eukaryota</taxon>
        <taxon>Metazoa</taxon>
        <taxon>Ecdysozoa</taxon>
        <taxon>Arthropoda</taxon>
        <taxon>Hexapoda</taxon>
        <taxon>Insecta</taxon>
        <taxon>Pterygota</taxon>
        <taxon>Neoptera</taxon>
        <taxon>Endopterygota</taxon>
        <taxon>Hymenoptera</taxon>
        <taxon>Apocrita</taxon>
        <taxon>Aculeata</taxon>
        <taxon>Formicoidea</taxon>
        <taxon>Formicidae</taxon>
        <taxon>Myrmicinae</taxon>
        <taxon>Cardiocondyla</taxon>
    </lineage>
</organism>
<dbReference type="AlphaFoldDB" id="A0AAW2FHN1"/>
<keyword evidence="2" id="KW-1185">Reference proteome</keyword>
<sequence length="117" mass="13968">MAMHVVKGSVIRPQLINVNFHVHIGHLQCGRKVFSGRPPRIILTQFTSDLLRQVFYSISNLQCISIISRQLELLIRREWRNFFLYHKSVRMNTDRYKITVGRYAHVYFPGRVSRRQR</sequence>
<dbReference type="Proteomes" id="UP001430953">
    <property type="component" value="Unassembled WGS sequence"/>
</dbReference>
<accession>A0AAW2FHN1</accession>
<protein>
    <recommendedName>
        <fullName evidence="3">F-box domain-containing protein</fullName>
    </recommendedName>
</protein>
<evidence type="ECO:0008006" key="3">
    <source>
        <dbReference type="Google" id="ProtNLM"/>
    </source>
</evidence>
<comment type="caution">
    <text evidence="1">The sequence shown here is derived from an EMBL/GenBank/DDBJ whole genome shotgun (WGS) entry which is preliminary data.</text>
</comment>
<gene>
    <name evidence="1" type="ORF">PUN28_011666</name>
</gene>
<proteinExistence type="predicted"/>
<name>A0AAW2FHN1_9HYME</name>